<evidence type="ECO:0000313" key="7">
    <source>
        <dbReference type="Proteomes" id="UP000286997"/>
    </source>
</evidence>
<organism evidence="6 7">
    <name type="scientific">Methylobacterium oryzihabitans</name>
    <dbReference type="NCBI Taxonomy" id="2499852"/>
    <lineage>
        <taxon>Bacteria</taxon>
        <taxon>Pseudomonadati</taxon>
        <taxon>Pseudomonadota</taxon>
        <taxon>Alphaproteobacteria</taxon>
        <taxon>Hyphomicrobiales</taxon>
        <taxon>Methylobacteriaceae</taxon>
        <taxon>Methylobacterium</taxon>
    </lineage>
</organism>
<dbReference type="OrthoDB" id="9791590at2"/>
<evidence type="ECO:0000256" key="3">
    <source>
        <dbReference type="ARBA" id="ARBA00022970"/>
    </source>
</evidence>
<dbReference type="GO" id="GO:0006865">
    <property type="term" value="P:amino acid transport"/>
    <property type="evidence" value="ECO:0007669"/>
    <property type="project" value="UniProtKB-KW"/>
</dbReference>
<evidence type="ECO:0000256" key="2">
    <source>
        <dbReference type="ARBA" id="ARBA00022729"/>
    </source>
</evidence>
<dbReference type="InterPro" id="IPR028082">
    <property type="entry name" value="Peripla_BP_I"/>
</dbReference>
<dbReference type="PANTHER" id="PTHR30483:SF38">
    <property type="entry name" value="BLR7848 PROTEIN"/>
    <property type="match status" value="1"/>
</dbReference>
<keyword evidence="3" id="KW-0813">Transport</keyword>
<feature type="signal peptide" evidence="4">
    <location>
        <begin position="1"/>
        <end position="21"/>
    </location>
</feature>
<sequence>MKRMVLALAMAGAALSFPALAAEPVKIGVTIAKTGPAASLGIPQANSVPLFPTEVAGHKIEWIVLDDATDSTKGVANARKLASDDKVDAILGSSTTPVSLAMIEVAAEAKVPMITVAASSKLISPMDDKRRWVFKTAQNDSLMADAIVEHMVKAGIKSVGFIGFNDAYGDGWLTEITPRLEAKGIKLVATERFARTDTSVTGQTLKLTAAQPDAVLIAGSGTPAALPQKTLKSRGYAGKIYQTHGVANADFLRVGAKDVEGTILPAGPLLVAEQLPESNPVRKVALDYTRAYEAKNGAGSLATFGGHAYDAAILLATALPVALKSGAEPGTPAFRAALRDALEGLKEVVYTHGVATMSPTDHIGQDQRARVMVTIEGGKWKLLSATN</sequence>
<keyword evidence="3" id="KW-0029">Amino-acid transport</keyword>
<dbReference type="InterPro" id="IPR051010">
    <property type="entry name" value="BCAA_transport"/>
</dbReference>
<dbReference type="AlphaFoldDB" id="A0A3S2YTI4"/>
<dbReference type="Proteomes" id="UP000286997">
    <property type="component" value="Unassembled WGS sequence"/>
</dbReference>
<keyword evidence="7" id="KW-1185">Reference proteome</keyword>
<dbReference type="Gene3D" id="3.40.50.2300">
    <property type="match status" value="2"/>
</dbReference>
<gene>
    <name evidence="6" type="ORF">EOE48_10585</name>
</gene>
<protein>
    <submittedName>
        <fullName evidence="6">ABC transporter substrate-binding protein</fullName>
    </submittedName>
</protein>
<dbReference type="PANTHER" id="PTHR30483">
    <property type="entry name" value="LEUCINE-SPECIFIC-BINDING PROTEIN"/>
    <property type="match status" value="1"/>
</dbReference>
<name>A0A3S2YTI4_9HYPH</name>
<comment type="similarity">
    <text evidence="1">Belongs to the leucine-binding protein family.</text>
</comment>
<dbReference type="EMBL" id="SACP01000008">
    <property type="protein sequence ID" value="RVU18820.1"/>
    <property type="molecule type" value="Genomic_DNA"/>
</dbReference>
<comment type="caution">
    <text evidence="6">The sequence shown here is derived from an EMBL/GenBank/DDBJ whole genome shotgun (WGS) entry which is preliminary data.</text>
</comment>
<feature type="domain" description="Leucine-binding protein" evidence="5">
    <location>
        <begin position="24"/>
        <end position="365"/>
    </location>
</feature>
<evidence type="ECO:0000256" key="4">
    <source>
        <dbReference type="SAM" id="SignalP"/>
    </source>
</evidence>
<keyword evidence="2 4" id="KW-0732">Signal</keyword>
<dbReference type="InterPro" id="IPR028081">
    <property type="entry name" value="Leu-bd"/>
</dbReference>
<dbReference type="Pfam" id="PF13458">
    <property type="entry name" value="Peripla_BP_6"/>
    <property type="match status" value="1"/>
</dbReference>
<evidence type="ECO:0000313" key="6">
    <source>
        <dbReference type="EMBL" id="RVU18820.1"/>
    </source>
</evidence>
<feature type="chain" id="PRO_5018530322" evidence="4">
    <location>
        <begin position="22"/>
        <end position="387"/>
    </location>
</feature>
<evidence type="ECO:0000256" key="1">
    <source>
        <dbReference type="ARBA" id="ARBA00010062"/>
    </source>
</evidence>
<dbReference type="RefSeq" id="WP_127728763.1">
    <property type="nucleotide sequence ID" value="NZ_SACP01000008.1"/>
</dbReference>
<proteinExistence type="inferred from homology"/>
<evidence type="ECO:0000259" key="5">
    <source>
        <dbReference type="Pfam" id="PF13458"/>
    </source>
</evidence>
<reference evidence="6 7" key="1">
    <citation type="submission" date="2019-01" db="EMBL/GenBank/DDBJ databases">
        <authorList>
            <person name="Chen W.-M."/>
        </authorList>
    </citation>
    <scope>NUCLEOTIDE SEQUENCE [LARGE SCALE GENOMIC DNA]</scope>
    <source>
        <strain evidence="6 7">TER-1</strain>
    </source>
</reference>
<accession>A0A3S2YTI4</accession>
<dbReference type="SUPFAM" id="SSF53822">
    <property type="entry name" value="Periplasmic binding protein-like I"/>
    <property type="match status" value="1"/>
</dbReference>
<dbReference type="CDD" id="cd06333">
    <property type="entry name" value="PBP1_ABC_RPA1789-like"/>
    <property type="match status" value="1"/>
</dbReference>